<evidence type="ECO:0000256" key="8">
    <source>
        <dbReference type="ARBA" id="ARBA00023316"/>
    </source>
</evidence>
<dbReference type="AlphaFoldDB" id="H6SS96"/>
<evidence type="ECO:0000256" key="1">
    <source>
        <dbReference type="ARBA" id="ARBA00001362"/>
    </source>
</evidence>
<keyword evidence="2 9" id="KW-0645">Protease</keyword>
<protein>
    <recommendedName>
        <fullName evidence="9 10">D-alanyl-D-alanine dipeptidase</fullName>
        <shortName evidence="9 10">D-Ala-D-Ala dipeptidase</shortName>
        <ecNumber evidence="9 10">3.4.13.22</ecNumber>
    </recommendedName>
</protein>
<dbReference type="InterPro" id="IPR009045">
    <property type="entry name" value="Zn_M74/Hedgehog-like"/>
</dbReference>
<dbReference type="STRING" id="1150469.RSPPHO_01149"/>
<accession>H6SS96</accession>
<keyword evidence="4 9" id="KW-0378">Hydrolase</keyword>
<proteinExistence type="inferred from homology"/>
<feature type="binding site" evidence="9">
    <location>
        <position position="163"/>
    </location>
    <ligand>
        <name>Zn(2+)</name>
        <dbReference type="ChEBI" id="CHEBI:29105"/>
        <note>catalytic</note>
    </ligand>
</feature>
<evidence type="ECO:0000256" key="6">
    <source>
        <dbReference type="ARBA" id="ARBA00022997"/>
    </source>
</evidence>
<comment type="function">
    <text evidence="9 10">Catalyzes hydrolysis of the D-alanyl-D-alanine dipeptide.</text>
</comment>
<keyword evidence="5 9" id="KW-0862">Zinc</keyword>
<dbReference type="Proteomes" id="UP000033220">
    <property type="component" value="Chromosome DSM 122"/>
</dbReference>
<keyword evidence="8 10" id="KW-0961">Cell wall biogenesis/degradation</keyword>
<dbReference type="HOGENOM" id="CLU_060744_1_2_5"/>
<evidence type="ECO:0000256" key="5">
    <source>
        <dbReference type="ARBA" id="ARBA00022833"/>
    </source>
</evidence>
<evidence type="ECO:0000256" key="10">
    <source>
        <dbReference type="PIRNR" id="PIRNR026671"/>
    </source>
</evidence>
<evidence type="ECO:0000256" key="3">
    <source>
        <dbReference type="ARBA" id="ARBA00022723"/>
    </source>
</evidence>
<dbReference type="PANTHER" id="PTHR43126:SF1">
    <property type="entry name" value="D-ALANYL-D-ALANINE DIPEPTIDASE"/>
    <property type="match status" value="1"/>
</dbReference>
<dbReference type="Gene3D" id="3.30.1380.10">
    <property type="match status" value="1"/>
</dbReference>
<evidence type="ECO:0000313" key="11">
    <source>
        <dbReference type="EMBL" id="CCG07775.1"/>
    </source>
</evidence>
<name>H6SS96_PARPM</name>
<dbReference type="PIRSF" id="PIRSF026671">
    <property type="entry name" value="AA_dipeptidase"/>
    <property type="match status" value="1"/>
</dbReference>
<dbReference type="GO" id="GO:0008237">
    <property type="term" value="F:metallopeptidase activity"/>
    <property type="evidence" value="ECO:0007669"/>
    <property type="project" value="UniProtKB-KW"/>
</dbReference>
<evidence type="ECO:0000256" key="2">
    <source>
        <dbReference type="ARBA" id="ARBA00022670"/>
    </source>
</evidence>
<dbReference type="EMBL" id="HE663493">
    <property type="protein sequence ID" value="CCG07775.1"/>
    <property type="molecule type" value="Genomic_DNA"/>
</dbReference>
<comment type="cofactor">
    <cofactor evidence="9">
        <name>Zn(2+)</name>
        <dbReference type="ChEBI" id="CHEBI:29105"/>
    </cofactor>
    <text evidence="9">Binds 1 zinc ion per subunit.</text>
</comment>
<evidence type="ECO:0000256" key="7">
    <source>
        <dbReference type="ARBA" id="ARBA00023049"/>
    </source>
</evidence>
<feature type="binding site" evidence="9">
    <location>
        <position position="102"/>
    </location>
    <ligand>
        <name>Zn(2+)</name>
        <dbReference type="ChEBI" id="CHEBI:29105"/>
        <note>catalytic</note>
    </ligand>
</feature>
<feature type="binding site" evidence="9">
    <location>
        <position position="95"/>
    </location>
    <ligand>
        <name>Zn(2+)</name>
        <dbReference type="ChEBI" id="CHEBI:29105"/>
        <note>catalytic</note>
    </ligand>
</feature>
<dbReference type="CDD" id="cd14840">
    <property type="entry name" value="D-Ala-D-Ala_dipeptidase_Aad"/>
    <property type="match status" value="1"/>
</dbReference>
<keyword evidence="6 9" id="KW-0224">Dipeptidase</keyword>
<dbReference type="Pfam" id="PF01427">
    <property type="entry name" value="Peptidase_M15"/>
    <property type="match status" value="1"/>
</dbReference>
<keyword evidence="3 9" id="KW-0479">Metal-binding</keyword>
<keyword evidence="12" id="KW-1185">Reference proteome</keyword>
<dbReference type="PATRIC" id="fig|1150469.3.peg.1304"/>
<evidence type="ECO:0000256" key="9">
    <source>
        <dbReference type="HAMAP-Rule" id="MF_01924"/>
    </source>
</evidence>
<dbReference type="InterPro" id="IPR000755">
    <property type="entry name" value="A_A_dipeptidase"/>
</dbReference>
<sequence>MSILTEITEADFNVTLDIVYATSANFTGQPVYARAACYLHPDAAAALRVAVDLAARQGLRLHVFDGFRPSEAQWLLWNHTPDPTFISDPRRGSPHSMGAAVDLTLADAATGARLDMGTGFDDLTPASHHGATTLSAEAQRNRFLLLGIMTAAGWDFYRNEWWHYQLFKARERYPVLSDGAAGTKMMAEPAS</sequence>
<dbReference type="GO" id="GO:0006508">
    <property type="term" value="P:proteolysis"/>
    <property type="evidence" value="ECO:0007669"/>
    <property type="project" value="UniProtKB-KW"/>
</dbReference>
<dbReference type="KEGG" id="rpm:RSPPHO_01149"/>
<reference evidence="11 12" key="1">
    <citation type="submission" date="2012-02" db="EMBL/GenBank/DDBJ databases">
        <title>Shotgun genome sequence of Phaeospirillum photometricum DSM 122.</title>
        <authorList>
            <person name="Duquesne K."/>
            <person name="Sturgis J."/>
        </authorList>
    </citation>
    <scope>NUCLEOTIDE SEQUENCE [LARGE SCALE GENOMIC DNA]</scope>
    <source>
        <strain evidence="12">DSM122</strain>
    </source>
</reference>
<keyword evidence="7 9" id="KW-0482">Metalloprotease</keyword>
<evidence type="ECO:0000256" key="4">
    <source>
        <dbReference type="ARBA" id="ARBA00022801"/>
    </source>
</evidence>
<dbReference type="PANTHER" id="PTHR43126">
    <property type="entry name" value="D-ALANYL-D-ALANINE DIPEPTIDASE"/>
    <property type="match status" value="1"/>
</dbReference>
<dbReference type="EC" id="3.4.13.22" evidence="9 10"/>
<dbReference type="NCBIfam" id="NF007557">
    <property type="entry name" value="PRK10178.1"/>
    <property type="match status" value="1"/>
</dbReference>
<comment type="similarity">
    <text evidence="9 10">Belongs to the peptidase M15D family.</text>
</comment>
<organism evidence="11 12">
    <name type="scientific">Pararhodospirillum photometricum DSM 122</name>
    <dbReference type="NCBI Taxonomy" id="1150469"/>
    <lineage>
        <taxon>Bacteria</taxon>
        <taxon>Pseudomonadati</taxon>
        <taxon>Pseudomonadota</taxon>
        <taxon>Alphaproteobacteria</taxon>
        <taxon>Rhodospirillales</taxon>
        <taxon>Rhodospirillaceae</taxon>
        <taxon>Pararhodospirillum</taxon>
    </lineage>
</organism>
<dbReference type="GO" id="GO:0008270">
    <property type="term" value="F:zinc ion binding"/>
    <property type="evidence" value="ECO:0007669"/>
    <property type="project" value="UniProtKB-UniRule"/>
</dbReference>
<dbReference type="eggNOG" id="COG2173">
    <property type="taxonomic scope" value="Bacteria"/>
</dbReference>
<dbReference type="GO" id="GO:0071555">
    <property type="term" value="P:cell wall organization"/>
    <property type="evidence" value="ECO:0007669"/>
    <property type="project" value="UniProtKB-KW"/>
</dbReference>
<evidence type="ECO:0000313" key="12">
    <source>
        <dbReference type="Proteomes" id="UP000033220"/>
    </source>
</evidence>
<feature type="site" description="Transition state stabilizer" evidence="9">
    <location>
        <position position="68"/>
    </location>
</feature>
<gene>
    <name evidence="9" type="primary">ddpX</name>
    <name evidence="11" type="ORF">RSPPHO_01149</name>
</gene>
<feature type="active site" description="Proton donor/acceptor" evidence="9">
    <location>
        <position position="160"/>
    </location>
</feature>
<dbReference type="GO" id="GO:0160237">
    <property type="term" value="F:D-Ala-D-Ala dipeptidase activity"/>
    <property type="evidence" value="ECO:0007669"/>
    <property type="project" value="UniProtKB-EC"/>
</dbReference>
<dbReference type="HAMAP" id="MF_01924">
    <property type="entry name" value="A_A_dipeptidase"/>
    <property type="match status" value="1"/>
</dbReference>
<dbReference type="SUPFAM" id="SSF55166">
    <property type="entry name" value="Hedgehog/DD-peptidase"/>
    <property type="match status" value="1"/>
</dbReference>
<comment type="catalytic activity">
    <reaction evidence="1 9 10">
        <text>D-alanyl-D-alanine + H2O = 2 D-alanine</text>
        <dbReference type="Rhea" id="RHEA:20661"/>
        <dbReference type="ChEBI" id="CHEBI:15377"/>
        <dbReference type="ChEBI" id="CHEBI:57416"/>
        <dbReference type="ChEBI" id="CHEBI:57822"/>
        <dbReference type="EC" id="3.4.13.22"/>
    </reaction>
</comment>